<dbReference type="AlphaFoldDB" id="A0A6J4J1W4"/>
<dbReference type="CDD" id="cd06268">
    <property type="entry name" value="PBP1_ABC_transporter_LIVBP-like"/>
    <property type="match status" value="1"/>
</dbReference>
<keyword evidence="3" id="KW-1133">Transmembrane helix</keyword>
<proteinExistence type="inferred from homology"/>
<comment type="similarity">
    <text evidence="1">Belongs to the leucine-binding protein family.</text>
</comment>
<name>A0A6J4J1W4_9CYAN</name>
<gene>
    <name evidence="5" type="ORF">AVDCRST_MAG92-2828</name>
</gene>
<dbReference type="SUPFAM" id="SSF53822">
    <property type="entry name" value="Periplasmic binding protein-like I"/>
    <property type="match status" value="1"/>
</dbReference>
<keyword evidence="3" id="KW-0472">Membrane</keyword>
<dbReference type="PANTHER" id="PTHR30483:SF6">
    <property type="entry name" value="PERIPLASMIC BINDING PROTEIN OF ABC TRANSPORTER FOR NATURAL AMINO ACIDS"/>
    <property type="match status" value="1"/>
</dbReference>
<keyword evidence="2" id="KW-0732">Signal</keyword>
<keyword evidence="3" id="KW-0812">Transmembrane</keyword>
<evidence type="ECO:0000256" key="1">
    <source>
        <dbReference type="ARBA" id="ARBA00010062"/>
    </source>
</evidence>
<accession>A0A6J4J1W4</accession>
<dbReference type="PANTHER" id="PTHR30483">
    <property type="entry name" value="LEUCINE-SPECIFIC-BINDING PROTEIN"/>
    <property type="match status" value="1"/>
</dbReference>
<evidence type="ECO:0000256" key="3">
    <source>
        <dbReference type="SAM" id="Phobius"/>
    </source>
</evidence>
<feature type="domain" description="Leucine-binding protein" evidence="4">
    <location>
        <begin position="127"/>
        <end position="457"/>
    </location>
</feature>
<evidence type="ECO:0000259" key="4">
    <source>
        <dbReference type="Pfam" id="PF13458"/>
    </source>
</evidence>
<sequence length="476" mass="50562">MSQKNETTVLLLSLLITVALLAAGFWWYKSNDNLGNSGGANNLGATTPGETPISNQPVENRISAGDKLLIPSDTTPQKGAATEAIAKGNYSEAVKQLEQARKVNRNDPETLIYLNNARIGNQKSYSIAVAVPITPDANSSEEILRGVAQGQDEVNQKGGIKGVPLKVLIANDDNKPAVAQQVADALVKKPDVLGVVGHFASDVTLAAGKVYQSGQLVAISPISTSVQLSGFGNYIFRTVPSDRFAGNALSRYMFTQLKKKKAAVFFNSDSNYSKSLKGEFTTALFGDGGQVVGEYDLGSSKFNAGTSVEQAIKQGAEVLMLAPNSPTLDKALQAVAVNRNRLQLLAGDDAYTPQTLQIGGPSAVGMVLAVPWHILGDPQSPFVKLASQLWAGNVNWRTAMAYDSTKALIAGIERNPSRTGVQQALASPDFSANGSAGDIKFLPSGDRNRPVQLVRIQPGNSTSFAFEFVPIREVKN</sequence>
<evidence type="ECO:0000313" key="5">
    <source>
        <dbReference type="EMBL" id="CAA9268239.1"/>
    </source>
</evidence>
<organism evidence="5">
    <name type="scientific">uncultured Coleofasciculus sp</name>
    <dbReference type="NCBI Taxonomy" id="1267456"/>
    <lineage>
        <taxon>Bacteria</taxon>
        <taxon>Bacillati</taxon>
        <taxon>Cyanobacteriota</taxon>
        <taxon>Cyanophyceae</taxon>
        <taxon>Coleofasciculales</taxon>
        <taxon>Coleofasciculaceae</taxon>
        <taxon>Coleofasciculus</taxon>
        <taxon>environmental samples</taxon>
    </lineage>
</organism>
<dbReference type="InterPro" id="IPR051010">
    <property type="entry name" value="BCAA_transport"/>
</dbReference>
<dbReference type="Pfam" id="PF13458">
    <property type="entry name" value="Peripla_BP_6"/>
    <property type="match status" value="1"/>
</dbReference>
<dbReference type="InterPro" id="IPR028082">
    <property type="entry name" value="Peripla_BP_I"/>
</dbReference>
<dbReference type="InterPro" id="IPR028081">
    <property type="entry name" value="Leu-bd"/>
</dbReference>
<evidence type="ECO:0000256" key="2">
    <source>
        <dbReference type="ARBA" id="ARBA00022729"/>
    </source>
</evidence>
<protein>
    <submittedName>
        <fullName evidence="5">ABC transporter, substrate-binding protein (Cluster 4, leucine/isoleucine/valine/benzoate)</fullName>
    </submittedName>
</protein>
<feature type="transmembrane region" description="Helical" evidence="3">
    <location>
        <begin position="7"/>
        <end position="28"/>
    </location>
</feature>
<reference evidence="5" key="1">
    <citation type="submission" date="2020-02" db="EMBL/GenBank/DDBJ databases">
        <authorList>
            <person name="Meier V. D."/>
        </authorList>
    </citation>
    <scope>NUCLEOTIDE SEQUENCE</scope>
    <source>
        <strain evidence="5">AVDCRST_MAG92</strain>
    </source>
</reference>
<dbReference type="EMBL" id="CADCTM010000450">
    <property type="protein sequence ID" value="CAA9268239.1"/>
    <property type="molecule type" value="Genomic_DNA"/>
</dbReference>
<dbReference type="Gene3D" id="3.40.50.2300">
    <property type="match status" value="2"/>
</dbReference>